<evidence type="ECO:0000313" key="8">
    <source>
        <dbReference type="EMBL" id="GAF37761.1"/>
    </source>
</evidence>
<feature type="domain" description="Resolvase/invertase-type recombinase catalytic" evidence="7">
    <location>
        <begin position="1"/>
        <end position="141"/>
    </location>
</feature>
<proteinExistence type="inferred from homology"/>
<reference evidence="8" key="1">
    <citation type="journal article" date="2014" name="Genome Announc.">
        <title>Draft Genome Sequences of Two Lactobacillus Strains, L. farraginis JCM 14108T and L. composti JCM 14202T, Isolated from Compost of Distilled Shochu Residue.</title>
        <authorList>
            <person name="Yuki M."/>
            <person name="Oshima K."/>
            <person name="Suda W."/>
            <person name="Kitahara M."/>
            <person name="Kitamura K."/>
            <person name="Iida T."/>
            <person name="Hattori M."/>
            <person name="Ohkuma M."/>
        </authorList>
    </citation>
    <scope>NUCLEOTIDE SEQUENCE [LARGE SCALE GENOMIC DNA]</scope>
    <source>
        <strain evidence="8">JCM 14108</strain>
    </source>
</reference>
<evidence type="ECO:0000313" key="9">
    <source>
        <dbReference type="EMBL" id="KRM13429.1"/>
    </source>
</evidence>
<comment type="similarity">
    <text evidence="1">Belongs to the site-specific recombinase resolvase family.</text>
</comment>
<dbReference type="PROSITE" id="PS51736">
    <property type="entry name" value="RECOMBINASES_3"/>
    <property type="match status" value="1"/>
</dbReference>
<dbReference type="EMBL" id="AZFY01000003">
    <property type="protein sequence ID" value="KRM13429.1"/>
    <property type="molecule type" value="Genomic_DNA"/>
</dbReference>
<dbReference type="AlphaFoldDB" id="X0PLU2"/>
<keyword evidence="4" id="KW-0233">DNA recombination</keyword>
<evidence type="ECO:0000256" key="3">
    <source>
        <dbReference type="ARBA" id="ARBA00023125"/>
    </source>
</evidence>
<name>X0PLU2_9LACO</name>
<dbReference type="EMBL" id="BAKI01000045">
    <property type="protein sequence ID" value="GAF37761.1"/>
    <property type="molecule type" value="Genomic_DNA"/>
</dbReference>
<evidence type="ECO:0000313" key="10">
    <source>
        <dbReference type="Proteomes" id="UP000019488"/>
    </source>
</evidence>
<dbReference type="SMART" id="SM00857">
    <property type="entry name" value="Resolvase"/>
    <property type="match status" value="1"/>
</dbReference>
<dbReference type="Proteomes" id="UP000051966">
    <property type="component" value="Unassembled WGS sequence"/>
</dbReference>
<dbReference type="Gene3D" id="1.10.10.60">
    <property type="entry name" value="Homeodomain-like"/>
    <property type="match status" value="1"/>
</dbReference>
<dbReference type="PROSITE" id="PS00397">
    <property type="entry name" value="RECOMBINASES_1"/>
    <property type="match status" value="1"/>
</dbReference>
<sequence>MQVGYARVSTLDQNLERQLTSLKKAGAKKIFQEKISGKDTNRPALKKMLTYIHEDDQVIVLSLDRLGRNNQDISEIIEYIEHKKAVLRVLNLPTFDNVQDKNLQRLLTNLVLEIYKYTAENERTQIRERQRQGIELAKQRGIYQGGIPQYTVDSKNPQKRHTYERIVELLHAKQQGQKITIAEIARDNGVSRNLVYKIQKQLVQPQVHPD</sequence>
<dbReference type="PANTHER" id="PTHR30461">
    <property type="entry name" value="DNA-INVERTASE FROM LAMBDOID PROPHAGE"/>
    <property type="match status" value="1"/>
</dbReference>
<dbReference type="GO" id="GO:0015074">
    <property type="term" value="P:DNA integration"/>
    <property type="evidence" value="ECO:0007669"/>
    <property type="project" value="UniProtKB-KW"/>
</dbReference>
<keyword evidence="11" id="KW-1185">Reference proteome</keyword>
<protein>
    <submittedName>
        <fullName evidence="8">Site-specific recombinase, DNA invertase Pin related protein</fullName>
    </submittedName>
    <submittedName>
        <fullName evidence="9">Transposase</fullName>
    </submittedName>
</protein>
<dbReference type="PANTHER" id="PTHR30461:SF26">
    <property type="entry name" value="RESOLVASE HOMOLOG YNEB"/>
    <property type="match status" value="1"/>
</dbReference>
<dbReference type="STRING" id="1423743.FD41_GL002602"/>
<evidence type="ECO:0000256" key="6">
    <source>
        <dbReference type="PROSITE-ProRule" id="PRU10137"/>
    </source>
</evidence>
<dbReference type="PATRIC" id="fig|1423743.5.peg.2671"/>
<dbReference type="GO" id="GO:0003677">
    <property type="term" value="F:DNA binding"/>
    <property type="evidence" value="ECO:0007669"/>
    <property type="project" value="UniProtKB-KW"/>
</dbReference>
<keyword evidence="3" id="KW-0238">DNA-binding</keyword>
<evidence type="ECO:0000256" key="2">
    <source>
        <dbReference type="ARBA" id="ARBA00022908"/>
    </source>
</evidence>
<dbReference type="eggNOG" id="COG1961">
    <property type="taxonomic scope" value="Bacteria"/>
</dbReference>
<evidence type="ECO:0000256" key="1">
    <source>
        <dbReference type="ARBA" id="ARBA00009913"/>
    </source>
</evidence>
<organism evidence="8 10">
    <name type="scientific">Lentilactobacillus farraginis DSM 18382 = JCM 14108</name>
    <dbReference type="NCBI Taxonomy" id="1423743"/>
    <lineage>
        <taxon>Bacteria</taxon>
        <taxon>Bacillati</taxon>
        <taxon>Bacillota</taxon>
        <taxon>Bacilli</taxon>
        <taxon>Lactobacillales</taxon>
        <taxon>Lactobacillaceae</taxon>
        <taxon>Lentilactobacillus</taxon>
    </lineage>
</organism>
<evidence type="ECO:0000256" key="4">
    <source>
        <dbReference type="ARBA" id="ARBA00023172"/>
    </source>
</evidence>
<evidence type="ECO:0000259" key="7">
    <source>
        <dbReference type="PROSITE" id="PS51736"/>
    </source>
</evidence>
<comment type="caution">
    <text evidence="8">The sequence shown here is derived from an EMBL/GenBank/DDBJ whole genome shotgun (WGS) entry which is preliminary data.</text>
</comment>
<dbReference type="RefSeq" id="WP_035181026.1">
    <property type="nucleotide sequence ID" value="NZ_AZFY01000003.1"/>
</dbReference>
<dbReference type="GO" id="GO:0000150">
    <property type="term" value="F:DNA strand exchange activity"/>
    <property type="evidence" value="ECO:0007669"/>
    <property type="project" value="InterPro"/>
</dbReference>
<dbReference type="SUPFAM" id="SSF53041">
    <property type="entry name" value="Resolvase-like"/>
    <property type="match status" value="1"/>
</dbReference>
<feature type="active site" description="O-(5'-phospho-DNA)-serine intermediate" evidence="5 6">
    <location>
        <position position="9"/>
    </location>
</feature>
<dbReference type="InterPro" id="IPR006118">
    <property type="entry name" value="Recombinase_CS"/>
</dbReference>
<evidence type="ECO:0000313" key="11">
    <source>
        <dbReference type="Proteomes" id="UP000051966"/>
    </source>
</evidence>
<dbReference type="CDD" id="cd03768">
    <property type="entry name" value="SR_ResInv"/>
    <property type="match status" value="1"/>
</dbReference>
<dbReference type="Proteomes" id="UP000019488">
    <property type="component" value="Unassembled WGS sequence"/>
</dbReference>
<reference evidence="9 11" key="2">
    <citation type="journal article" date="2015" name="Genome Announc.">
        <title>Expanding the biotechnology potential of lactobacilli through comparative genomics of 213 strains and associated genera.</title>
        <authorList>
            <person name="Sun Z."/>
            <person name="Harris H.M."/>
            <person name="McCann A."/>
            <person name="Guo C."/>
            <person name="Argimon S."/>
            <person name="Zhang W."/>
            <person name="Yang X."/>
            <person name="Jeffery I.B."/>
            <person name="Cooney J.C."/>
            <person name="Kagawa T.F."/>
            <person name="Liu W."/>
            <person name="Song Y."/>
            <person name="Salvetti E."/>
            <person name="Wrobel A."/>
            <person name="Rasinkangas P."/>
            <person name="Parkhill J."/>
            <person name="Rea M.C."/>
            <person name="O'Sullivan O."/>
            <person name="Ritari J."/>
            <person name="Douillard F.P."/>
            <person name="Paul Ross R."/>
            <person name="Yang R."/>
            <person name="Briner A.E."/>
            <person name="Felis G.E."/>
            <person name="de Vos W.M."/>
            <person name="Barrangou R."/>
            <person name="Klaenhammer T.R."/>
            <person name="Caufield P.W."/>
            <person name="Cui Y."/>
            <person name="Zhang H."/>
            <person name="O'Toole P.W."/>
        </authorList>
    </citation>
    <scope>NUCLEOTIDE SEQUENCE [LARGE SCALE GENOMIC DNA]</scope>
    <source>
        <strain evidence="9 11">DSM 18382</strain>
    </source>
</reference>
<dbReference type="Gene3D" id="3.40.50.1390">
    <property type="entry name" value="Resolvase, N-terminal catalytic domain"/>
    <property type="match status" value="1"/>
</dbReference>
<dbReference type="InterPro" id="IPR050639">
    <property type="entry name" value="SSR_resolvase"/>
</dbReference>
<evidence type="ECO:0000256" key="5">
    <source>
        <dbReference type="PIRSR" id="PIRSR606118-50"/>
    </source>
</evidence>
<dbReference type="OrthoDB" id="9797501at2"/>
<dbReference type="InterPro" id="IPR036162">
    <property type="entry name" value="Resolvase-like_N_sf"/>
</dbReference>
<keyword evidence="2" id="KW-0229">DNA integration</keyword>
<gene>
    <name evidence="9" type="ORF">FD41_GL002602</name>
    <name evidence="8" type="ORF">JCM14108_2819</name>
</gene>
<dbReference type="InterPro" id="IPR006119">
    <property type="entry name" value="Resolv_N"/>
</dbReference>
<accession>X0PLU2</accession>
<dbReference type="Pfam" id="PF00239">
    <property type="entry name" value="Resolvase"/>
    <property type="match status" value="1"/>
</dbReference>